<dbReference type="PANTHER" id="PTHR19818:SF162">
    <property type="entry name" value="GASTRULA ZINC FINGER PROTEIN XLCGF57.1-RELATED"/>
    <property type="match status" value="1"/>
</dbReference>
<evidence type="ECO:0000313" key="18">
    <source>
        <dbReference type="Proteomes" id="UP000765507"/>
    </source>
</evidence>
<dbReference type="FunFam" id="3.30.160.60:FF:001840">
    <property type="entry name" value="Paternally-expressed gene 3 protein"/>
    <property type="match status" value="1"/>
</dbReference>
<evidence type="ECO:0000256" key="10">
    <source>
        <dbReference type="ARBA" id="ARBA00022843"/>
    </source>
</evidence>
<dbReference type="Gene3D" id="3.30.160.60">
    <property type="entry name" value="Classic Zinc Finger"/>
    <property type="match status" value="9"/>
</dbReference>
<dbReference type="AlphaFoldDB" id="A0A8T1S1A4"/>
<evidence type="ECO:0000256" key="1">
    <source>
        <dbReference type="ARBA" id="ARBA00004123"/>
    </source>
</evidence>
<organism evidence="17 18">
    <name type="scientific">Chelydra serpentina</name>
    <name type="common">Snapping turtle</name>
    <name type="synonym">Testudo serpentina</name>
    <dbReference type="NCBI Taxonomy" id="8475"/>
    <lineage>
        <taxon>Eukaryota</taxon>
        <taxon>Metazoa</taxon>
        <taxon>Chordata</taxon>
        <taxon>Craniata</taxon>
        <taxon>Vertebrata</taxon>
        <taxon>Euteleostomi</taxon>
        <taxon>Archelosauria</taxon>
        <taxon>Testudinata</taxon>
        <taxon>Testudines</taxon>
        <taxon>Cryptodira</taxon>
        <taxon>Durocryptodira</taxon>
        <taxon>Americhelydia</taxon>
        <taxon>Chelydroidea</taxon>
        <taxon>Chelydridae</taxon>
        <taxon>Chelydra</taxon>
    </lineage>
</organism>
<dbReference type="FunFam" id="3.30.160.60:FF:000690">
    <property type="entry name" value="Zinc finger protein 354C"/>
    <property type="match status" value="3"/>
</dbReference>
<dbReference type="PROSITE" id="PS00028">
    <property type="entry name" value="ZINC_FINGER_C2H2_1"/>
    <property type="match status" value="9"/>
</dbReference>
<dbReference type="GO" id="GO:0005634">
    <property type="term" value="C:nucleus"/>
    <property type="evidence" value="ECO:0007669"/>
    <property type="project" value="UniProtKB-SubCell"/>
</dbReference>
<dbReference type="Pfam" id="PF00096">
    <property type="entry name" value="zf-C2H2"/>
    <property type="match status" value="6"/>
</dbReference>
<evidence type="ECO:0000256" key="12">
    <source>
        <dbReference type="PROSITE-ProRule" id="PRU00042"/>
    </source>
</evidence>
<dbReference type="InterPro" id="IPR036236">
    <property type="entry name" value="Znf_C2H2_sf"/>
</dbReference>
<keyword evidence="6" id="KW-0479">Metal-binding</keyword>
<evidence type="ECO:0000259" key="16">
    <source>
        <dbReference type="PROSITE" id="PS51830"/>
    </source>
</evidence>
<dbReference type="SUPFAM" id="SSF57667">
    <property type="entry name" value="beta-beta-alpha zinc fingers"/>
    <property type="match status" value="5"/>
</dbReference>
<dbReference type="OrthoDB" id="9938479at2759"/>
<feature type="non-terminal residue" evidence="17">
    <location>
        <position position="1"/>
    </location>
</feature>
<dbReference type="GO" id="GO:0045944">
    <property type="term" value="P:positive regulation of transcription by RNA polymerase II"/>
    <property type="evidence" value="ECO:0007669"/>
    <property type="project" value="UniProtKB-ARBA"/>
</dbReference>
<evidence type="ECO:0000259" key="15">
    <source>
        <dbReference type="PROSITE" id="PS50824"/>
    </source>
</evidence>
<dbReference type="SMART" id="SM00355">
    <property type="entry name" value="ZnF_C2H2"/>
    <property type="match status" value="9"/>
</dbReference>
<feature type="domain" description="C2H2-type" evidence="14">
    <location>
        <begin position="410"/>
        <end position="437"/>
    </location>
</feature>
<feature type="domain" description="C2H2-type" evidence="14">
    <location>
        <begin position="186"/>
        <end position="213"/>
    </location>
</feature>
<dbReference type="Proteomes" id="UP000765507">
    <property type="component" value="Unassembled WGS sequence"/>
</dbReference>
<feature type="domain" description="C2H2-type" evidence="14">
    <location>
        <begin position="214"/>
        <end position="241"/>
    </location>
</feature>
<comment type="caution">
    <text evidence="17">The sequence shown here is derived from an EMBL/GenBank/DDBJ whole genome shotgun (WGS) entry which is preliminary data.</text>
</comment>
<evidence type="ECO:0000256" key="5">
    <source>
        <dbReference type="ARBA" id="ARBA00022499"/>
    </source>
</evidence>
<evidence type="ECO:0000256" key="13">
    <source>
        <dbReference type="SAM" id="MobiDB-lite"/>
    </source>
</evidence>
<evidence type="ECO:0000256" key="8">
    <source>
        <dbReference type="ARBA" id="ARBA00022771"/>
    </source>
</evidence>
<comment type="subcellular location">
    <subcellularLocation>
        <location evidence="2">Cytoplasm</location>
        <location evidence="2">Cytosol</location>
    </subcellularLocation>
    <subcellularLocation>
        <location evidence="1">Nucleus</location>
    </subcellularLocation>
</comment>
<dbReference type="FunFam" id="3.30.160.60:FF:001271">
    <property type="entry name" value="Zinc finger protein 282"/>
    <property type="match status" value="1"/>
</dbReference>
<dbReference type="Pfam" id="PF13465">
    <property type="entry name" value="zf-H2C2_2"/>
    <property type="match status" value="2"/>
</dbReference>
<dbReference type="InterPro" id="IPR004020">
    <property type="entry name" value="DAPIN"/>
</dbReference>
<evidence type="ECO:0000256" key="2">
    <source>
        <dbReference type="ARBA" id="ARBA00004514"/>
    </source>
</evidence>
<dbReference type="GO" id="GO:0008270">
    <property type="term" value="F:zinc ion binding"/>
    <property type="evidence" value="ECO:0007669"/>
    <property type="project" value="UniProtKB-KW"/>
</dbReference>
<sequence>SRRSLNKRCMLTPSCPVPGAGRGKCSPLRLSRRHRLLLLFSAIFLSLPLSRLLQSRSAGPAAARGSSMGRGGHVCRLDSLEERDLSRFKISLRSAPLKAGYERIPWGRLKPADSIELSDQLVRCYGKRYAEKVTERLLRDIRRPSAAGAHTASERHGEVTPCKRHSRKIADREWKVENSTYKERPYKCPICGTGFNLKLNLIRHQRIHTGEKPYKCGECGKSFNDRSNLARHERLHLGLKPHNCPECGKSFSVKSNLIRHQRIHTGEKPYNCPKCGKSFNDSSNLARHQRIHTGEKPYSCPKCGKSFNDSSNLTRHQRIHTREKPYKCGECEKSFNDRSNLVRHQRIHTGEKPYICSKCGKSFSDRSYLALHESFHLGLKPYKCPECGKSFSVKSNLIRHQRIHTGEKPYKCGECGKSFNDSSNLAKHERIHKRVRRRSEDATSGSWGKDKCDLCRREKGFAEVQPEILPGPEENQKTFRVHFPQAGSFRCSETELGFEMRAAVTLQYEYESWRCRQTELGMQPWMIAGPLFNIWAEPAGAVAAVHLPHFMCLAGGEADVSRMRIAHFVDGRMTLEEPTRVMPFHAVLENPSFSFFGAIWEKGVSMLSRPIHSVTLLYRALRAQNITLHLYLIPDILALKKVIDANEWKYKSIRVRKPPKTKSLTYGSHYAVSSTSCVEITPEELEFCYVDPQDEHPYVEIYTQGFVDRLDLSLVKQSDRQLIWNALVRPGDIEHSSPSTERQ</sequence>
<dbReference type="Pfam" id="PF13553">
    <property type="entry name" value="FIIND"/>
    <property type="match status" value="1"/>
</dbReference>
<gene>
    <name evidence="17" type="ORF">G0U57_000461</name>
</gene>
<comment type="similarity">
    <text evidence="3">Belongs to the krueppel C2H2-type zinc-finger protein family.</text>
</comment>
<keyword evidence="5" id="KW-1017">Isopeptide bond</keyword>
<evidence type="ECO:0000313" key="17">
    <source>
        <dbReference type="EMBL" id="KAG6922922.1"/>
    </source>
</evidence>
<keyword evidence="10" id="KW-0832">Ubl conjugation</keyword>
<dbReference type="GO" id="GO:0000981">
    <property type="term" value="F:DNA-binding transcription factor activity, RNA polymerase II-specific"/>
    <property type="evidence" value="ECO:0007669"/>
    <property type="project" value="TreeGrafter"/>
</dbReference>
<dbReference type="InterPro" id="IPR013087">
    <property type="entry name" value="Znf_C2H2_type"/>
</dbReference>
<keyword evidence="8 12" id="KW-0863">Zinc-finger</keyword>
<dbReference type="SUPFAM" id="SSF47986">
    <property type="entry name" value="DEATH domain"/>
    <property type="match status" value="1"/>
</dbReference>
<feature type="domain" description="C2H2-type" evidence="14">
    <location>
        <begin position="270"/>
        <end position="297"/>
    </location>
</feature>
<dbReference type="FunFam" id="3.30.160.60:FF:002343">
    <property type="entry name" value="Zinc finger protein 33A"/>
    <property type="match status" value="1"/>
</dbReference>
<feature type="domain" description="C2H2-type" evidence="14">
    <location>
        <begin position="354"/>
        <end position="381"/>
    </location>
</feature>
<dbReference type="GO" id="GO:0000978">
    <property type="term" value="F:RNA polymerase II cis-regulatory region sequence-specific DNA binding"/>
    <property type="evidence" value="ECO:0007669"/>
    <property type="project" value="TreeGrafter"/>
</dbReference>
<dbReference type="GO" id="GO:0005829">
    <property type="term" value="C:cytosol"/>
    <property type="evidence" value="ECO:0007669"/>
    <property type="project" value="UniProtKB-SubCell"/>
</dbReference>
<dbReference type="InterPro" id="IPR050329">
    <property type="entry name" value="GLI_C2H2-zinc-finger"/>
</dbReference>
<evidence type="ECO:0000256" key="4">
    <source>
        <dbReference type="ARBA" id="ARBA00022490"/>
    </source>
</evidence>
<dbReference type="SMART" id="SM01289">
    <property type="entry name" value="PYRIN"/>
    <property type="match status" value="1"/>
</dbReference>
<feature type="domain" description="C2H2-type" evidence="14">
    <location>
        <begin position="298"/>
        <end position="325"/>
    </location>
</feature>
<dbReference type="Gene3D" id="1.10.533.10">
    <property type="entry name" value="Death Domain, Fas"/>
    <property type="match status" value="1"/>
</dbReference>
<feature type="domain" description="FIIND" evidence="16">
    <location>
        <begin position="460"/>
        <end position="742"/>
    </location>
</feature>
<dbReference type="FunFam" id="3.30.160.60:FF:001566">
    <property type="entry name" value="Zinc finger protein 263"/>
    <property type="match status" value="1"/>
</dbReference>
<proteinExistence type="inferred from homology"/>
<evidence type="ECO:0000256" key="11">
    <source>
        <dbReference type="ARBA" id="ARBA00023242"/>
    </source>
</evidence>
<evidence type="ECO:0000259" key="14">
    <source>
        <dbReference type="PROSITE" id="PS50157"/>
    </source>
</evidence>
<keyword evidence="11" id="KW-0539">Nucleus</keyword>
<protein>
    <submittedName>
        <fullName evidence="17">Caspase recruitment domain-containing protein 8-like</fullName>
    </submittedName>
</protein>
<dbReference type="PROSITE" id="PS50824">
    <property type="entry name" value="DAPIN"/>
    <property type="match status" value="1"/>
</dbReference>
<dbReference type="EMBL" id="JAHGAV010001069">
    <property type="protein sequence ID" value="KAG6922922.1"/>
    <property type="molecule type" value="Genomic_DNA"/>
</dbReference>
<dbReference type="Pfam" id="PF02758">
    <property type="entry name" value="PYRIN"/>
    <property type="match status" value="1"/>
</dbReference>
<accession>A0A8T1S1A4</accession>
<reference evidence="17 18" key="1">
    <citation type="journal article" date="2020" name="G3 (Bethesda)">
        <title>Draft Genome of the Common Snapping Turtle, Chelydra serpentina, a Model for Phenotypic Plasticity in Reptiles.</title>
        <authorList>
            <person name="Das D."/>
            <person name="Singh S.K."/>
            <person name="Bierstedt J."/>
            <person name="Erickson A."/>
            <person name="Galli G.L.J."/>
            <person name="Crossley D.A. 2nd"/>
            <person name="Rhen T."/>
        </authorList>
    </citation>
    <scope>NUCLEOTIDE SEQUENCE [LARGE SCALE GENOMIC DNA]</scope>
    <source>
        <strain evidence="17">KW</strain>
    </source>
</reference>
<evidence type="ECO:0000256" key="3">
    <source>
        <dbReference type="ARBA" id="ARBA00006991"/>
    </source>
</evidence>
<dbReference type="InterPro" id="IPR025307">
    <property type="entry name" value="FIIND_dom"/>
</dbReference>
<feature type="region of interest" description="Disordered" evidence="13">
    <location>
        <begin position="145"/>
        <end position="165"/>
    </location>
</feature>
<feature type="domain" description="C2H2-type" evidence="14">
    <location>
        <begin position="382"/>
        <end position="409"/>
    </location>
</feature>
<keyword evidence="18" id="KW-1185">Reference proteome</keyword>
<dbReference type="Pfam" id="PF23679">
    <property type="entry name" value="UPA-FIIND"/>
    <property type="match status" value="1"/>
</dbReference>
<feature type="domain" description="C2H2-type" evidence="14">
    <location>
        <begin position="242"/>
        <end position="269"/>
    </location>
</feature>
<dbReference type="InterPro" id="IPR011029">
    <property type="entry name" value="DEATH-like_dom_sf"/>
</dbReference>
<keyword evidence="9" id="KW-0862">Zinc</keyword>
<dbReference type="PROSITE" id="PS50157">
    <property type="entry name" value="ZINC_FINGER_C2H2_2"/>
    <property type="match status" value="9"/>
</dbReference>
<feature type="non-terminal residue" evidence="17">
    <location>
        <position position="743"/>
    </location>
</feature>
<evidence type="ECO:0000256" key="6">
    <source>
        <dbReference type="ARBA" id="ARBA00022723"/>
    </source>
</evidence>
<name>A0A8T1S1A4_CHESE</name>
<keyword evidence="4" id="KW-0963">Cytoplasm</keyword>
<evidence type="ECO:0000256" key="7">
    <source>
        <dbReference type="ARBA" id="ARBA00022737"/>
    </source>
</evidence>
<feature type="domain" description="Pyrin" evidence="15">
    <location>
        <begin position="77"/>
        <end position="156"/>
    </location>
</feature>
<dbReference type="FunFam" id="3.30.160.60:FF:000624">
    <property type="entry name" value="zinc finger protein 697"/>
    <property type="match status" value="1"/>
</dbReference>
<dbReference type="PROSITE" id="PS51830">
    <property type="entry name" value="FIIND"/>
    <property type="match status" value="1"/>
</dbReference>
<dbReference type="FunFam" id="3.30.160.60:FF:000431">
    <property type="entry name" value="zinc finger protein 629 isoform X2"/>
    <property type="match status" value="1"/>
</dbReference>
<keyword evidence="7" id="KW-0677">Repeat</keyword>
<evidence type="ECO:0000256" key="9">
    <source>
        <dbReference type="ARBA" id="ARBA00022833"/>
    </source>
</evidence>
<feature type="domain" description="C2H2-type" evidence="14">
    <location>
        <begin position="326"/>
        <end position="353"/>
    </location>
</feature>
<dbReference type="PANTHER" id="PTHR19818">
    <property type="entry name" value="ZINC FINGER PROTEIN ZIC AND GLI"/>
    <property type="match status" value="1"/>
</dbReference>